<dbReference type="InterPro" id="IPR013085">
    <property type="entry name" value="U1-CZ_Znf_C2H2"/>
</dbReference>
<dbReference type="Gene3D" id="1.10.20.10">
    <property type="entry name" value="Histone, subunit A"/>
    <property type="match status" value="1"/>
</dbReference>
<dbReference type="PANTHER" id="PTHR13173:SF10">
    <property type="entry name" value="WW DOMAIN-BINDING PROTEIN 4"/>
    <property type="match status" value="1"/>
</dbReference>
<dbReference type="GO" id="GO:0071011">
    <property type="term" value="C:precatalytic spliceosome"/>
    <property type="evidence" value="ECO:0007669"/>
    <property type="project" value="TreeGrafter"/>
</dbReference>
<dbReference type="InterPro" id="IPR001202">
    <property type="entry name" value="WW_dom"/>
</dbReference>
<sequence length="612" mass="68801">MADVWKSQGRKFCEICKVWFGDNRASIEFHERGKKHKAALAAKLRDLGKKSREDAKAKMQMNTALAAMEAAAMKSMREHGEGIPHGPALPATGLASKIFDPRLYKDVGTMARELARRKGELKEMKRSAPPPAPVVPAKYFRRDYSVKVDYPELSIPEPKQELDAVASQLSSSGYSELSIHQSKQELDVVASQPSCSDKVWVEADVGDGSGSKYYFHMYTGESTWDQPLSFYTAEEYQSMFQAVEQSIAKADVALEAVSDTSAEAAATEVQPPVKREPEETDNASHDIGDIPLPGITTSIPDSTSHVKQEPPSEDVQNIVQIQQDEGEGESAPVSSQNQGTDEFMENSVEQKVENSKEQTVVEKPSVGPFGGWTRVTETRKEPVFSPLTAKYRAEEERHRKEEAEREKLAEKLEPKVEFTEKTSANLTKKVKGPIEFKKRSAAKHQEAELWLGTISLNILINVIICMKRYKSTALCVIKVNFGVISKCLLTAGMDEDDDLFSDLDEDDKRDKGSPEDKKFLFRRELRSMLYGFGDDKVPYDKTLETLEGIVLDYIKELCERAMNVGKPDRIALEDIHYLIRRDPKKFARVKDLLSMSEELKKARKQFDDVKQL</sequence>
<dbReference type="InterPro" id="IPR009072">
    <property type="entry name" value="Histone-fold"/>
</dbReference>
<feature type="compositionally biased region" description="Basic and acidic residues" evidence="8">
    <location>
        <begin position="273"/>
        <end position="288"/>
    </location>
</feature>
<name>A0A0B1SWM1_OESDE</name>
<dbReference type="SUPFAM" id="SSF51045">
    <property type="entry name" value="WW domain"/>
    <property type="match status" value="1"/>
</dbReference>
<keyword evidence="11" id="KW-0396">Initiation factor</keyword>
<reference evidence="11 12" key="1">
    <citation type="submission" date="2014-03" db="EMBL/GenBank/DDBJ databases">
        <title>Draft genome of the hookworm Oesophagostomum dentatum.</title>
        <authorList>
            <person name="Mitreva M."/>
        </authorList>
    </citation>
    <scope>NUCLEOTIDE SEQUENCE [LARGE SCALE GENOMIC DNA]</scope>
    <source>
        <strain evidence="11 12">OD-Hann</strain>
    </source>
</reference>
<evidence type="ECO:0000313" key="11">
    <source>
        <dbReference type="EMBL" id="KHJ89653.1"/>
    </source>
</evidence>
<evidence type="ECO:0000256" key="6">
    <source>
        <dbReference type="ARBA" id="ARBA00023163"/>
    </source>
</evidence>
<keyword evidence="3" id="KW-0863">Zinc-finger</keyword>
<dbReference type="InterPro" id="IPR003604">
    <property type="entry name" value="Matrin/U1-like-C_Znf_C2H2"/>
</dbReference>
<organism evidence="11 12">
    <name type="scientific">Oesophagostomum dentatum</name>
    <name type="common">Nodular worm</name>
    <dbReference type="NCBI Taxonomy" id="61180"/>
    <lineage>
        <taxon>Eukaryota</taxon>
        <taxon>Metazoa</taxon>
        <taxon>Ecdysozoa</taxon>
        <taxon>Nematoda</taxon>
        <taxon>Chromadorea</taxon>
        <taxon>Rhabditida</taxon>
        <taxon>Rhabditina</taxon>
        <taxon>Rhabditomorpha</taxon>
        <taxon>Strongyloidea</taxon>
        <taxon>Strongylidae</taxon>
        <taxon>Oesophagostomum</taxon>
    </lineage>
</organism>
<dbReference type="FunFam" id="1.10.20.10:FF:000138">
    <property type="entry name" value="TAF (TBP-associated transcription factor) family"/>
    <property type="match status" value="1"/>
</dbReference>
<keyword evidence="4" id="KW-0862">Zinc</keyword>
<keyword evidence="11" id="KW-0648">Protein biosynthesis</keyword>
<keyword evidence="12" id="KW-1185">Reference proteome</keyword>
<dbReference type="CDD" id="cd00201">
    <property type="entry name" value="WW"/>
    <property type="match status" value="1"/>
</dbReference>
<evidence type="ECO:0000259" key="10">
    <source>
        <dbReference type="PROSITE" id="PS50171"/>
    </source>
</evidence>
<protein>
    <submittedName>
        <fullName evidence="11">Transcription initiation factor IID, subunit</fullName>
    </submittedName>
</protein>
<keyword evidence="2" id="KW-0479">Metal-binding</keyword>
<evidence type="ECO:0000256" key="8">
    <source>
        <dbReference type="SAM" id="MobiDB-lite"/>
    </source>
</evidence>
<evidence type="ECO:0000256" key="2">
    <source>
        <dbReference type="ARBA" id="ARBA00022723"/>
    </source>
</evidence>
<dbReference type="GO" id="GO:0006366">
    <property type="term" value="P:transcription by RNA polymerase II"/>
    <property type="evidence" value="ECO:0007669"/>
    <property type="project" value="InterPro"/>
</dbReference>
<dbReference type="Gene3D" id="2.20.70.10">
    <property type="match status" value="1"/>
</dbReference>
<dbReference type="GO" id="GO:0046982">
    <property type="term" value="F:protein heterodimerization activity"/>
    <property type="evidence" value="ECO:0007669"/>
    <property type="project" value="InterPro"/>
</dbReference>
<dbReference type="CDD" id="cd07978">
    <property type="entry name" value="HFD_TAF13"/>
    <property type="match status" value="1"/>
</dbReference>
<dbReference type="PROSITE" id="PS50171">
    <property type="entry name" value="ZF_MATRIN"/>
    <property type="match status" value="1"/>
</dbReference>
<dbReference type="EMBL" id="KN553933">
    <property type="protein sequence ID" value="KHJ89653.1"/>
    <property type="molecule type" value="Genomic_DNA"/>
</dbReference>
<dbReference type="InterPro" id="IPR003195">
    <property type="entry name" value="TFIID_TAF13"/>
</dbReference>
<dbReference type="AlphaFoldDB" id="A0A0B1SWM1"/>
<dbReference type="PROSITE" id="PS50020">
    <property type="entry name" value="WW_DOMAIN_2"/>
    <property type="match status" value="1"/>
</dbReference>
<evidence type="ECO:0000256" key="3">
    <source>
        <dbReference type="ARBA" id="ARBA00022771"/>
    </source>
</evidence>
<evidence type="ECO:0000259" key="9">
    <source>
        <dbReference type="PROSITE" id="PS50020"/>
    </source>
</evidence>
<evidence type="ECO:0000256" key="1">
    <source>
        <dbReference type="ARBA" id="ARBA00004123"/>
    </source>
</evidence>
<accession>A0A0B1SWM1</accession>
<feature type="domain" description="WW" evidence="9">
    <location>
        <begin position="200"/>
        <end position="229"/>
    </location>
</feature>
<dbReference type="GO" id="GO:0000398">
    <property type="term" value="P:mRNA splicing, via spliceosome"/>
    <property type="evidence" value="ECO:0007669"/>
    <property type="project" value="InterPro"/>
</dbReference>
<dbReference type="GO" id="GO:0003723">
    <property type="term" value="F:RNA binding"/>
    <property type="evidence" value="ECO:0007669"/>
    <property type="project" value="TreeGrafter"/>
</dbReference>
<feature type="compositionally biased region" description="Polar residues" evidence="8">
    <location>
        <begin position="314"/>
        <end position="323"/>
    </location>
</feature>
<dbReference type="InterPro" id="IPR036020">
    <property type="entry name" value="WW_dom_sf"/>
</dbReference>
<dbReference type="Proteomes" id="UP000053660">
    <property type="component" value="Unassembled WGS sequence"/>
</dbReference>
<dbReference type="SUPFAM" id="SSF47113">
    <property type="entry name" value="Histone-fold"/>
    <property type="match status" value="1"/>
</dbReference>
<dbReference type="InterPro" id="IPR040023">
    <property type="entry name" value="WBP4"/>
</dbReference>
<dbReference type="GO" id="GO:0008270">
    <property type="term" value="F:zinc ion binding"/>
    <property type="evidence" value="ECO:0007669"/>
    <property type="project" value="UniProtKB-KW"/>
</dbReference>
<feature type="domain" description="Matrin-type" evidence="10">
    <location>
        <begin position="11"/>
        <end position="42"/>
    </location>
</feature>
<keyword evidence="5" id="KW-0805">Transcription regulation</keyword>
<dbReference type="PANTHER" id="PTHR13173">
    <property type="entry name" value="WW DOMAIN BINDING PROTEIN 4"/>
    <property type="match status" value="1"/>
</dbReference>
<evidence type="ECO:0000313" key="12">
    <source>
        <dbReference type="Proteomes" id="UP000053660"/>
    </source>
</evidence>
<keyword evidence="7" id="KW-0539">Nucleus</keyword>
<dbReference type="Gene3D" id="3.30.160.60">
    <property type="entry name" value="Classic Zinc Finger"/>
    <property type="match status" value="1"/>
</dbReference>
<dbReference type="Pfam" id="PF06220">
    <property type="entry name" value="zf-U1"/>
    <property type="match status" value="1"/>
</dbReference>
<keyword evidence="6" id="KW-0804">Transcription</keyword>
<dbReference type="Pfam" id="PF02269">
    <property type="entry name" value="TFIID-18kDa"/>
    <property type="match status" value="1"/>
</dbReference>
<gene>
    <name evidence="11" type="ORF">OESDEN_10519</name>
</gene>
<evidence type="ECO:0000256" key="4">
    <source>
        <dbReference type="ARBA" id="ARBA00022833"/>
    </source>
</evidence>
<dbReference type="OrthoDB" id="191651at2759"/>
<dbReference type="GO" id="GO:0003743">
    <property type="term" value="F:translation initiation factor activity"/>
    <property type="evidence" value="ECO:0007669"/>
    <property type="project" value="UniProtKB-KW"/>
</dbReference>
<dbReference type="SMART" id="SM00451">
    <property type="entry name" value="ZnF_U1"/>
    <property type="match status" value="1"/>
</dbReference>
<dbReference type="InterPro" id="IPR000690">
    <property type="entry name" value="Matrin/U1-C_Znf_C2H2"/>
</dbReference>
<evidence type="ECO:0000256" key="7">
    <source>
        <dbReference type="ARBA" id="ARBA00023242"/>
    </source>
</evidence>
<feature type="region of interest" description="Disordered" evidence="8">
    <location>
        <begin position="262"/>
        <end position="348"/>
    </location>
</feature>
<comment type="subcellular location">
    <subcellularLocation>
        <location evidence="1">Nucleus</location>
    </subcellularLocation>
</comment>
<proteinExistence type="predicted"/>
<evidence type="ECO:0000256" key="5">
    <source>
        <dbReference type="ARBA" id="ARBA00023015"/>
    </source>
</evidence>